<keyword evidence="3" id="KW-1185">Reference proteome</keyword>
<name>A0ABU7B5R0_9TELE</name>
<proteinExistence type="predicted"/>
<evidence type="ECO:0000313" key="2">
    <source>
        <dbReference type="EMBL" id="MED6245718.1"/>
    </source>
</evidence>
<dbReference type="Proteomes" id="UP001345963">
    <property type="component" value="Unassembled WGS sequence"/>
</dbReference>
<reference evidence="2 3" key="1">
    <citation type="submission" date="2021-07" db="EMBL/GenBank/DDBJ databases">
        <authorList>
            <person name="Palmer J.M."/>
        </authorList>
    </citation>
    <scope>NUCLEOTIDE SEQUENCE [LARGE SCALE GENOMIC DNA]</scope>
    <source>
        <strain evidence="2 3">AT_MEX2019</strain>
        <tissue evidence="2">Muscle</tissue>
    </source>
</reference>
<gene>
    <name evidence="2" type="ORF">ATANTOWER_007074</name>
</gene>
<evidence type="ECO:0000313" key="3">
    <source>
        <dbReference type="Proteomes" id="UP001345963"/>
    </source>
</evidence>
<dbReference type="EMBL" id="JAHUTI010041151">
    <property type="protein sequence ID" value="MED6245718.1"/>
    <property type="molecule type" value="Genomic_DNA"/>
</dbReference>
<feature type="region of interest" description="Disordered" evidence="1">
    <location>
        <begin position="1"/>
        <end position="26"/>
    </location>
</feature>
<evidence type="ECO:0000256" key="1">
    <source>
        <dbReference type="SAM" id="MobiDB-lite"/>
    </source>
</evidence>
<accession>A0ABU7B5R0</accession>
<comment type="caution">
    <text evidence="2">The sequence shown here is derived from an EMBL/GenBank/DDBJ whole genome shotgun (WGS) entry which is preliminary data.</text>
</comment>
<sequence>MSPKVASPAPAPSCHPPPSGGISMSHPVALPVYFSSEAVRPHPKAWPRKMNMKGKKRRSTAILTDTPQKEALAKKRLEERKVKKCVKRSKKLKKILPGSESEEEFFKIKGSLV</sequence>
<protein>
    <submittedName>
        <fullName evidence="2">Uncharacterized protein</fullName>
    </submittedName>
</protein>
<feature type="compositionally biased region" description="Pro residues" evidence="1">
    <location>
        <begin position="9"/>
        <end position="19"/>
    </location>
</feature>
<organism evidence="2 3">
    <name type="scientific">Ataeniobius toweri</name>
    <dbReference type="NCBI Taxonomy" id="208326"/>
    <lineage>
        <taxon>Eukaryota</taxon>
        <taxon>Metazoa</taxon>
        <taxon>Chordata</taxon>
        <taxon>Craniata</taxon>
        <taxon>Vertebrata</taxon>
        <taxon>Euteleostomi</taxon>
        <taxon>Actinopterygii</taxon>
        <taxon>Neopterygii</taxon>
        <taxon>Teleostei</taxon>
        <taxon>Neoteleostei</taxon>
        <taxon>Acanthomorphata</taxon>
        <taxon>Ovalentaria</taxon>
        <taxon>Atherinomorphae</taxon>
        <taxon>Cyprinodontiformes</taxon>
        <taxon>Goodeidae</taxon>
        <taxon>Ataeniobius</taxon>
    </lineage>
</organism>